<proteinExistence type="predicted"/>
<evidence type="ECO:0000313" key="2">
    <source>
        <dbReference type="EMBL" id="GMH59942.1"/>
    </source>
</evidence>
<dbReference type="Pfam" id="PF00134">
    <property type="entry name" value="Cyclin_N"/>
    <property type="match status" value="1"/>
</dbReference>
<dbReference type="InterPro" id="IPR036915">
    <property type="entry name" value="Cyclin-like_sf"/>
</dbReference>
<accession>A0A9W7DYL9</accession>
<comment type="caution">
    <text evidence="2">The sequence shown here is derived from an EMBL/GenBank/DDBJ whole genome shotgun (WGS) entry which is preliminary data.</text>
</comment>
<sequence length="147" mass="16768">MALKANMLYSDPETRVEESAAGLHSMTTIDGRQQTPKPRKLEIQDDELSEAVSMLGFQPFDTVPDLPGAFASMFLAEVKYVIPNFTSITNQAGGYGFTEKWRTKIVDWMYQVVDHYEYSREIVAVSMSMLDRFCMRSTNLSKKSYQL</sequence>
<dbReference type="SUPFAM" id="SSF47954">
    <property type="entry name" value="Cyclin-like"/>
    <property type="match status" value="1"/>
</dbReference>
<reference evidence="2" key="1">
    <citation type="submission" date="2022-07" db="EMBL/GenBank/DDBJ databases">
        <title>Genome analysis of Parmales, a sister group of diatoms, reveals the evolutionary specialization of diatoms from phago-mixotrophs to photoautotrophs.</title>
        <authorList>
            <person name="Ban H."/>
            <person name="Sato S."/>
            <person name="Yoshikawa S."/>
            <person name="Kazumasa Y."/>
            <person name="Nakamura Y."/>
            <person name="Ichinomiya M."/>
            <person name="Saitoh K."/>
            <person name="Sato N."/>
            <person name="Blanc-Mathieu R."/>
            <person name="Endo H."/>
            <person name="Kuwata A."/>
            <person name="Ogata H."/>
        </authorList>
    </citation>
    <scope>NUCLEOTIDE SEQUENCE</scope>
</reference>
<dbReference type="EMBL" id="BRXZ01003686">
    <property type="protein sequence ID" value="GMH59942.1"/>
    <property type="molecule type" value="Genomic_DNA"/>
</dbReference>
<feature type="domain" description="Cyclin N-terminal" evidence="1">
    <location>
        <begin position="84"/>
        <end position="147"/>
    </location>
</feature>
<protein>
    <recommendedName>
        <fullName evidence="1">Cyclin N-terminal domain-containing protein</fullName>
    </recommendedName>
</protein>
<dbReference type="AlphaFoldDB" id="A0A9W7DYL9"/>
<evidence type="ECO:0000313" key="3">
    <source>
        <dbReference type="Proteomes" id="UP001165082"/>
    </source>
</evidence>
<dbReference type="Proteomes" id="UP001165082">
    <property type="component" value="Unassembled WGS sequence"/>
</dbReference>
<evidence type="ECO:0000259" key="1">
    <source>
        <dbReference type="Pfam" id="PF00134"/>
    </source>
</evidence>
<gene>
    <name evidence="2" type="ORF">TrRE_jg2853</name>
</gene>
<dbReference type="InterPro" id="IPR006671">
    <property type="entry name" value="Cyclin_N"/>
</dbReference>
<keyword evidence="3" id="KW-1185">Reference proteome</keyword>
<dbReference type="Gene3D" id="1.10.472.10">
    <property type="entry name" value="Cyclin-like"/>
    <property type="match status" value="1"/>
</dbReference>
<name>A0A9W7DYL9_9STRA</name>
<organism evidence="2 3">
    <name type="scientific">Triparma retinervis</name>
    <dbReference type="NCBI Taxonomy" id="2557542"/>
    <lineage>
        <taxon>Eukaryota</taxon>
        <taxon>Sar</taxon>
        <taxon>Stramenopiles</taxon>
        <taxon>Ochrophyta</taxon>
        <taxon>Bolidophyceae</taxon>
        <taxon>Parmales</taxon>
        <taxon>Triparmaceae</taxon>
        <taxon>Triparma</taxon>
    </lineage>
</organism>
<feature type="non-terminal residue" evidence="2">
    <location>
        <position position="147"/>
    </location>
</feature>
<dbReference type="OrthoDB" id="41162at2759"/>